<dbReference type="Gene3D" id="3.30.565.10">
    <property type="entry name" value="Histidine kinase-like ATPase, C-terminal domain"/>
    <property type="match status" value="1"/>
</dbReference>
<dbReference type="SUPFAM" id="SSF55874">
    <property type="entry name" value="ATPase domain of HSP90 chaperone/DNA topoisomerase II/histidine kinase"/>
    <property type="match status" value="1"/>
</dbReference>
<keyword evidence="1" id="KW-0418">Kinase</keyword>
<gene>
    <name evidence="3" type="ORF">M2283_009218</name>
</gene>
<dbReference type="PANTHER" id="PTHR35526:SF3">
    <property type="entry name" value="ANTI-SIGMA-F FACTOR RSBW"/>
    <property type="match status" value="1"/>
</dbReference>
<dbReference type="CDD" id="cd16936">
    <property type="entry name" value="HATPase_RsbW-like"/>
    <property type="match status" value="1"/>
</dbReference>
<keyword evidence="4" id="KW-1185">Reference proteome</keyword>
<dbReference type="PANTHER" id="PTHR35526">
    <property type="entry name" value="ANTI-SIGMA-F FACTOR RSBW-RELATED"/>
    <property type="match status" value="1"/>
</dbReference>
<name>A0ABT6LZX5_9ACTN</name>
<evidence type="ECO:0000313" key="4">
    <source>
        <dbReference type="Proteomes" id="UP001160499"/>
    </source>
</evidence>
<dbReference type="Pfam" id="PF13581">
    <property type="entry name" value="HATPase_c_2"/>
    <property type="match status" value="1"/>
</dbReference>
<dbReference type="InterPro" id="IPR036890">
    <property type="entry name" value="HATPase_C_sf"/>
</dbReference>
<dbReference type="InterPro" id="IPR003594">
    <property type="entry name" value="HATPase_dom"/>
</dbReference>
<evidence type="ECO:0000256" key="1">
    <source>
        <dbReference type="ARBA" id="ARBA00022527"/>
    </source>
</evidence>
<accession>A0ABT6LZX5</accession>
<dbReference type="Proteomes" id="UP001160499">
    <property type="component" value="Unassembled WGS sequence"/>
</dbReference>
<evidence type="ECO:0000313" key="3">
    <source>
        <dbReference type="EMBL" id="MDH6221871.1"/>
    </source>
</evidence>
<keyword evidence="1" id="KW-0723">Serine/threonine-protein kinase</keyword>
<protein>
    <submittedName>
        <fullName evidence="3">Anti-sigma regulatory factor (Ser/Thr protein kinase)</fullName>
    </submittedName>
</protein>
<keyword evidence="1" id="KW-0808">Transferase</keyword>
<reference evidence="3 4" key="1">
    <citation type="submission" date="2023-04" db="EMBL/GenBank/DDBJ databases">
        <title>Forest soil microbial communities from Buena Vista Peninsula, Colon Province, Panama.</title>
        <authorList>
            <person name="Bouskill N."/>
        </authorList>
    </citation>
    <scope>NUCLEOTIDE SEQUENCE [LARGE SCALE GENOMIC DNA]</scope>
    <source>
        <strain evidence="3 4">GGS1</strain>
    </source>
</reference>
<sequence length="157" mass="16565">MTEPSETVMTHPSEEDLWPLGEDSGLRTVGLARNVTRRFLALAAPEGESAIDTVLLVMSELFTNAVRHAGGATGFRLEAGPGTVTVAVHDASTVSPRSLPLDLTRPGGFGWLLVRELAVDVRVEVHAMGKTVTAVVPCPTGVTSRHLTGVADSLISR</sequence>
<comment type="caution">
    <text evidence="3">The sequence shown here is derived from an EMBL/GenBank/DDBJ whole genome shotgun (WGS) entry which is preliminary data.</text>
</comment>
<proteinExistence type="predicted"/>
<dbReference type="InterPro" id="IPR050267">
    <property type="entry name" value="Anti-sigma-factor_SerPK"/>
</dbReference>
<dbReference type="EMBL" id="JARXVH010000026">
    <property type="protein sequence ID" value="MDH6221871.1"/>
    <property type="molecule type" value="Genomic_DNA"/>
</dbReference>
<evidence type="ECO:0000259" key="2">
    <source>
        <dbReference type="Pfam" id="PF13581"/>
    </source>
</evidence>
<feature type="domain" description="Histidine kinase/HSP90-like ATPase" evidence="2">
    <location>
        <begin position="27"/>
        <end position="134"/>
    </location>
</feature>
<organism evidence="3 4">
    <name type="scientific">Streptomyces pseudovenezuelae</name>
    <dbReference type="NCBI Taxonomy" id="67350"/>
    <lineage>
        <taxon>Bacteria</taxon>
        <taxon>Bacillati</taxon>
        <taxon>Actinomycetota</taxon>
        <taxon>Actinomycetes</taxon>
        <taxon>Kitasatosporales</taxon>
        <taxon>Streptomycetaceae</taxon>
        <taxon>Streptomyces</taxon>
        <taxon>Streptomyces aurantiacus group</taxon>
    </lineage>
</organism>